<dbReference type="STRING" id="1705.CA21670_01970"/>
<organism evidence="1 2">
    <name type="scientific">Corynebacterium stationis</name>
    <dbReference type="NCBI Taxonomy" id="1705"/>
    <lineage>
        <taxon>Bacteria</taxon>
        <taxon>Bacillati</taxon>
        <taxon>Actinomycetota</taxon>
        <taxon>Actinomycetes</taxon>
        <taxon>Mycobacteriales</taxon>
        <taxon>Corynebacteriaceae</taxon>
        <taxon>Corynebacterium</taxon>
    </lineage>
</organism>
<dbReference type="OrthoDB" id="4411532at2"/>
<accession>A0A177IAW5</accession>
<keyword evidence="2" id="KW-1185">Reference proteome</keyword>
<dbReference type="AlphaFoldDB" id="A0A177IAW5"/>
<dbReference type="Proteomes" id="UP000076947">
    <property type="component" value="Unassembled WGS sequence"/>
</dbReference>
<gene>
    <name evidence="1" type="ORF">AYJ05_00485</name>
</gene>
<proteinExistence type="predicted"/>
<evidence type="ECO:0000313" key="1">
    <source>
        <dbReference type="EMBL" id="OAH25970.1"/>
    </source>
</evidence>
<protein>
    <submittedName>
        <fullName evidence="1">Uncharacterized protein</fullName>
    </submittedName>
</protein>
<name>A0A177IAW5_9CORY</name>
<dbReference type="RefSeq" id="WP_066840272.1">
    <property type="nucleotide sequence ID" value="NZ_CAKNMZ010000001.1"/>
</dbReference>
<sequence length="104" mass="11431">MSDIDFDHSEAVGKLQGLIDATASRQTALNRQVPHFPQAAAGRDFTGYAQSIQSMLARIHQRRNNQLHNITRSAIAAIGEYDVVKATDDDSAAVFSRFNIEGDQ</sequence>
<comment type="caution">
    <text evidence="1">The sequence shown here is derived from an EMBL/GenBank/DDBJ whole genome shotgun (WGS) entry which is preliminary data.</text>
</comment>
<dbReference type="EMBL" id="LSTQ01000024">
    <property type="protein sequence ID" value="OAH25970.1"/>
    <property type="molecule type" value="Genomic_DNA"/>
</dbReference>
<evidence type="ECO:0000313" key="2">
    <source>
        <dbReference type="Proteomes" id="UP000076947"/>
    </source>
</evidence>
<reference evidence="2" key="1">
    <citation type="submission" date="2016-02" db="EMBL/GenBank/DDBJ databases">
        <authorList>
            <person name="Kaur G."/>
            <person name="Nair G.R."/>
            <person name="Mayilraj S."/>
        </authorList>
    </citation>
    <scope>NUCLEOTIDE SEQUENCE [LARGE SCALE GENOMIC DNA]</scope>
    <source>
        <strain evidence="2">GA-15</strain>
    </source>
</reference>